<dbReference type="AlphaFoldDB" id="A0AAJ5Z1M7"/>
<dbReference type="Proteomes" id="UP001217582">
    <property type="component" value="Chromosome 1"/>
</dbReference>
<reference evidence="1 2" key="1">
    <citation type="submission" date="2023-03" db="EMBL/GenBank/DDBJ databases">
        <title>Mating type loci evolution in Malassezia.</title>
        <authorList>
            <person name="Coelho M.A."/>
        </authorList>
    </citation>
    <scope>NUCLEOTIDE SEQUENCE [LARGE SCALE GENOMIC DNA]</scope>
    <source>
        <strain evidence="1 2">CBS 13387</strain>
    </source>
</reference>
<sequence>MEAAAAVRKARIEALRALKRAEEAGDEAAVSANVFGQRVKQHFRSSVPPAALLPQRDEAASSTVENDVRDMQESVIAEDTRKQAEELDLANIAPRRPNWDLRRDLDARLALLEPRTKEAMHTLIVRRLGASRDRHGDVANVLANE</sequence>
<dbReference type="GO" id="GO:0071014">
    <property type="term" value="C:post-mRNA release spliceosomal complex"/>
    <property type="evidence" value="ECO:0007669"/>
    <property type="project" value="TreeGrafter"/>
</dbReference>
<evidence type="ECO:0000313" key="2">
    <source>
        <dbReference type="Proteomes" id="UP001217582"/>
    </source>
</evidence>
<evidence type="ECO:0008006" key="3">
    <source>
        <dbReference type="Google" id="ProtNLM"/>
    </source>
</evidence>
<dbReference type="PANTHER" id="PTHR31551:SF1">
    <property type="entry name" value="COILED-COIL DOMAIN-CONTAINING PROTEIN 12"/>
    <property type="match status" value="1"/>
</dbReference>
<protein>
    <recommendedName>
        <fullName evidence="3">Coiled-coil domain-containing protein 12</fullName>
    </recommendedName>
</protein>
<keyword evidence="2" id="KW-1185">Reference proteome</keyword>
<organism evidence="1 2">
    <name type="scientific">Malassezia arunalokei</name>
    <dbReference type="NCBI Taxonomy" id="1514897"/>
    <lineage>
        <taxon>Eukaryota</taxon>
        <taxon>Fungi</taxon>
        <taxon>Dikarya</taxon>
        <taxon>Basidiomycota</taxon>
        <taxon>Ustilaginomycotina</taxon>
        <taxon>Malasseziomycetes</taxon>
        <taxon>Malasseziales</taxon>
        <taxon>Malasseziaceae</taxon>
        <taxon>Malassezia</taxon>
    </lineage>
</organism>
<dbReference type="Pfam" id="PF08315">
    <property type="entry name" value="cwf18"/>
    <property type="match status" value="1"/>
</dbReference>
<dbReference type="GO" id="GO:0005684">
    <property type="term" value="C:U2-type spliceosomal complex"/>
    <property type="evidence" value="ECO:0007669"/>
    <property type="project" value="TreeGrafter"/>
</dbReference>
<accession>A0AAJ5Z1M7</accession>
<name>A0AAJ5Z1M7_9BASI</name>
<evidence type="ECO:0000313" key="1">
    <source>
        <dbReference type="EMBL" id="WFD14239.1"/>
    </source>
</evidence>
<dbReference type="InterPro" id="IPR013169">
    <property type="entry name" value="mRNA_splic_Cwf18-like"/>
</dbReference>
<gene>
    <name evidence="1" type="ORF">MARU1_000240</name>
</gene>
<dbReference type="PANTHER" id="PTHR31551">
    <property type="entry name" value="PRE-MRNA-SPLICING FACTOR CWF18"/>
    <property type="match status" value="1"/>
</dbReference>
<dbReference type="EMBL" id="CP119916">
    <property type="protein sequence ID" value="WFD14239.1"/>
    <property type="molecule type" value="Genomic_DNA"/>
</dbReference>
<proteinExistence type="predicted"/>